<name>A0AA38RLV4_9PEZI</name>
<accession>A0AA38RLV4</accession>
<dbReference type="EMBL" id="JANBVO010000005">
    <property type="protein sequence ID" value="KAJ9152111.1"/>
    <property type="molecule type" value="Genomic_DNA"/>
</dbReference>
<dbReference type="Proteomes" id="UP001174694">
    <property type="component" value="Unassembled WGS sequence"/>
</dbReference>
<evidence type="ECO:0000313" key="3">
    <source>
        <dbReference type="Proteomes" id="UP001174694"/>
    </source>
</evidence>
<comment type="caution">
    <text evidence="2">The sequence shown here is derived from an EMBL/GenBank/DDBJ whole genome shotgun (WGS) entry which is preliminary data.</text>
</comment>
<protein>
    <submittedName>
        <fullName evidence="2">Uncharacterized protein</fullName>
    </submittedName>
</protein>
<organism evidence="2 3">
    <name type="scientific">Pleurostoma richardsiae</name>
    <dbReference type="NCBI Taxonomy" id="41990"/>
    <lineage>
        <taxon>Eukaryota</taxon>
        <taxon>Fungi</taxon>
        <taxon>Dikarya</taxon>
        <taxon>Ascomycota</taxon>
        <taxon>Pezizomycotina</taxon>
        <taxon>Sordariomycetes</taxon>
        <taxon>Sordariomycetidae</taxon>
        <taxon>Calosphaeriales</taxon>
        <taxon>Pleurostomataceae</taxon>
        <taxon>Pleurostoma</taxon>
    </lineage>
</organism>
<dbReference type="AlphaFoldDB" id="A0AA38RLV4"/>
<feature type="region of interest" description="Disordered" evidence="1">
    <location>
        <begin position="120"/>
        <end position="140"/>
    </location>
</feature>
<proteinExistence type="predicted"/>
<evidence type="ECO:0000313" key="2">
    <source>
        <dbReference type="EMBL" id="KAJ9152111.1"/>
    </source>
</evidence>
<gene>
    <name evidence="2" type="ORF">NKR23_g2677</name>
</gene>
<evidence type="ECO:0000256" key="1">
    <source>
        <dbReference type="SAM" id="MobiDB-lite"/>
    </source>
</evidence>
<sequence>MKDDLSGFLFFLSGQGLYSEASQSGASQTLERSTFVKRAAGAFFMPLKHEFRGNPQFLGLLAMARAFVKLGYLKTVAQIEGYLELVSPLCLSEQQVRDFLSDVKAQAKIACPRLNPAISISEGRKRSSPGKKNVERQKKV</sequence>
<reference evidence="2" key="1">
    <citation type="submission" date="2022-07" db="EMBL/GenBank/DDBJ databases">
        <title>Fungi with potential for degradation of polypropylene.</title>
        <authorList>
            <person name="Gostincar C."/>
        </authorList>
    </citation>
    <scope>NUCLEOTIDE SEQUENCE</scope>
    <source>
        <strain evidence="2">EXF-13308</strain>
    </source>
</reference>
<keyword evidence="3" id="KW-1185">Reference proteome</keyword>